<evidence type="ECO:0000313" key="6">
    <source>
        <dbReference type="EMBL" id="BBE50000.1"/>
    </source>
</evidence>
<protein>
    <submittedName>
        <fullName evidence="6">Type II secretion system protein D</fullName>
    </submittedName>
</protein>
<evidence type="ECO:0000256" key="1">
    <source>
        <dbReference type="ARBA" id="ARBA00022448"/>
    </source>
</evidence>
<dbReference type="GO" id="GO:0019867">
    <property type="term" value="C:outer membrane"/>
    <property type="evidence" value="ECO:0007669"/>
    <property type="project" value="InterPro"/>
</dbReference>
<keyword evidence="7" id="KW-1185">Reference proteome</keyword>
<dbReference type="InterPro" id="IPR011662">
    <property type="entry name" value="Secretin/TonB_short_N"/>
</dbReference>
<dbReference type="KEGG" id="fam:OYT1_ch0427"/>
<reference evidence="6 7" key="1">
    <citation type="submission" date="2018-06" db="EMBL/GenBank/DDBJ databases">
        <title>OYT1 Genome Sequencing.</title>
        <authorList>
            <person name="Kato S."/>
            <person name="Itoh T."/>
            <person name="Ohkuma M."/>
        </authorList>
    </citation>
    <scope>NUCLEOTIDE SEQUENCE [LARGE SCALE GENOMIC DNA]</scope>
    <source>
        <strain evidence="6 7">OYT1</strain>
    </source>
</reference>
<organism evidence="6 7">
    <name type="scientific">Ferriphaselus amnicola</name>
    <dbReference type="NCBI Taxonomy" id="1188319"/>
    <lineage>
        <taxon>Bacteria</taxon>
        <taxon>Pseudomonadati</taxon>
        <taxon>Pseudomonadota</taxon>
        <taxon>Betaproteobacteria</taxon>
        <taxon>Nitrosomonadales</taxon>
        <taxon>Gallionellaceae</taxon>
        <taxon>Ferriphaselus</taxon>
    </lineage>
</organism>
<accession>A0A2Z6G951</accession>
<dbReference type="AlphaFoldDB" id="A0A2Z6G951"/>
<dbReference type="Pfam" id="PF07655">
    <property type="entry name" value="Secretin_N_2"/>
    <property type="match status" value="1"/>
</dbReference>
<feature type="region of interest" description="Disordered" evidence="4">
    <location>
        <begin position="594"/>
        <end position="615"/>
    </location>
</feature>
<evidence type="ECO:0000256" key="4">
    <source>
        <dbReference type="SAM" id="MobiDB-lite"/>
    </source>
</evidence>
<dbReference type="PANTHER" id="PTHR30332:SF17">
    <property type="entry name" value="TYPE IV PILIATION SYSTEM PROTEIN DR_0774-RELATED"/>
    <property type="match status" value="1"/>
</dbReference>
<feature type="compositionally biased region" description="Polar residues" evidence="4">
    <location>
        <begin position="604"/>
        <end position="615"/>
    </location>
</feature>
<sequence>MNKSLASIALIGLTACTAPNGPGATPRESIRQEMNAAIAAPAPAPEAINAALMPRLESTAPAKPREPRFSLELNDTPAAQVFYAIAADSRYSMLVHPEVSGNISIRLKDVTVLEALDAIRDMFGYDYKLDGRRISIMPKEMQTRMYKVNYLTGIRNGTSNLRVTSNSLASGVAGTQTQTAGQSAGGGGTAVAGMGIGMESARVNTTSTSDFWKELKESLTAIVGDENGRSIMVSPMTGVIVVKGMMDDQRAVSAYLKAAQIAIERQVILEAKIMEVQLSDSFQSGVNWGLFGQNNIGQLSPNSSLAPRLNNNLATGTLLPSGQYVPNVNITGGPATFSYTNANNGVTFNNLTGTVANPNGAATTLTNGSITSLAGAAMSAGGNLGTMIGMAFQTGNFAAMLNFLETQGEVHVLSSPRIATLNNQKAVLKVGTEETYFSGANPQVVPSSVVGMAPYVTSGVTMQNLFAGIQLDVLPNIDEHNNVTLHVHPMVNSINTVVKTAQVSGTSISLPLATMSISETDSIVRAKDGQIIAIGGLMRQASTDDRSGLPGMPKSIFGQTSKATQKRELVILIKPTIVDTDSDWSEDIRKSRDRIEKLERSDAKASTNETAPSQP</sequence>
<dbReference type="RefSeq" id="WP_172588496.1">
    <property type="nucleotide sequence ID" value="NZ_AP018738.1"/>
</dbReference>
<dbReference type="InterPro" id="IPR050810">
    <property type="entry name" value="Bact_Secretion_Sys_Channel"/>
</dbReference>
<evidence type="ECO:0000259" key="5">
    <source>
        <dbReference type="SMART" id="SM00965"/>
    </source>
</evidence>
<dbReference type="InterPro" id="IPR011514">
    <property type="entry name" value="Secretin_N_2"/>
</dbReference>
<gene>
    <name evidence="6" type="ORF">OYT1_ch0427</name>
</gene>
<dbReference type="Gene3D" id="3.30.1370.130">
    <property type="match status" value="1"/>
</dbReference>
<dbReference type="GO" id="GO:0009297">
    <property type="term" value="P:pilus assembly"/>
    <property type="evidence" value="ECO:0007669"/>
    <property type="project" value="InterPro"/>
</dbReference>
<name>A0A2Z6G951_9PROT</name>
<keyword evidence="2" id="KW-0472">Membrane</keyword>
<evidence type="ECO:0000256" key="2">
    <source>
        <dbReference type="ARBA" id="ARBA00023136"/>
    </source>
</evidence>
<evidence type="ECO:0000256" key="3">
    <source>
        <dbReference type="ARBA" id="ARBA00023237"/>
    </source>
</evidence>
<dbReference type="PANTHER" id="PTHR30332">
    <property type="entry name" value="PROBABLE GENERAL SECRETION PATHWAY PROTEIN D"/>
    <property type="match status" value="1"/>
</dbReference>
<dbReference type="InterPro" id="IPR004846">
    <property type="entry name" value="T2SS/T3SS_dom"/>
</dbReference>
<evidence type="ECO:0000313" key="7">
    <source>
        <dbReference type="Proteomes" id="UP000033070"/>
    </source>
</evidence>
<feature type="compositionally biased region" description="Basic and acidic residues" evidence="4">
    <location>
        <begin position="594"/>
        <end position="603"/>
    </location>
</feature>
<keyword evidence="1" id="KW-0813">Transport</keyword>
<proteinExistence type="predicted"/>
<dbReference type="GO" id="GO:0015627">
    <property type="term" value="C:type II protein secretion system complex"/>
    <property type="evidence" value="ECO:0007669"/>
    <property type="project" value="TreeGrafter"/>
</dbReference>
<dbReference type="GO" id="GO:0009306">
    <property type="term" value="P:protein secretion"/>
    <property type="evidence" value="ECO:0007669"/>
    <property type="project" value="InterPro"/>
</dbReference>
<dbReference type="PROSITE" id="PS51257">
    <property type="entry name" value="PROKAR_LIPOPROTEIN"/>
    <property type="match status" value="1"/>
</dbReference>
<dbReference type="SMART" id="SM00965">
    <property type="entry name" value="STN"/>
    <property type="match status" value="1"/>
</dbReference>
<keyword evidence="3" id="KW-0998">Cell outer membrane</keyword>
<dbReference type="EMBL" id="AP018738">
    <property type="protein sequence ID" value="BBE50000.1"/>
    <property type="molecule type" value="Genomic_DNA"/>
</dbReference>
<dbReference type="Proteomes" id="UP000033070">
    <property type="component" value="Chromosome"/>
</dbReference>
<dbReference type="STRING" id="1188319.OYT1_00325"/>
<feature type="domain" description="Secretin/TonB short N-terminal" evidence="5">
    <location>
        <begin position="91"/>
        <end position="139"/>
    </location>
</feature>
<dbReference type="Pfam" id="PF00263">
    <property type="entry name" value="Secretin"/>
    <property type="match status" value="1"/>
</dbReference>